<proteinExistence type="predicted"/>
<name>A0AAW3FDJ2_9BACT</name>
<dbReference type="EMBL" id="JRNJ01000104">
    <property type="protein sequence ID" value="KGF24817.1"/>
    <property type="molecule type" value="Genomic_DNA"/>
</dbReference>
<comment type="caution">
    <text evidence="1">The sequence shown here is derived from an EMBL/GenBank/DDBJ whole genome shotgun (WGS) entry which is preliminary data.</text>
</comment>
<protein>
    <submittedName>
        <fullName evidence="1">Uncharacterized protein</fullName>
    </submittedName>
</protein>
<sequence length="108" mass="12245">MNMKPIEDFTNVLQAIAEDKTISKDEIKKRLLSLADRMDKAKSSLLEKLAYKTKELIDEFPNNIDDVVSLMTAIGEEDWLKVEKATKPLLDVKRIREISIQAGITPSV</sequence>
<dbReference type="AlphaFoldDB" id="A0AAW3FDJ2"/>
<organism evidence="1 2">
    <name type="scientific">Prevotella histicola JCM 15637 = DNF00424</name>
    <dbReference type="NCBI Taxonomy" id="1236504"/>
    <lineage>
        <taxon>Bacteria</taxon>
        <taxon>Pseudomonadati</taxon>
        <taxon>Bacteroidota</taxon>
        <taxon>Bacteroidia</taxon>
        <taxon>Bacteroidales</taxon>
        <taxon>Prevotellaceae</taxon>
        <taxon>Prevotella</taxon>
    </lineage>
</organism>
<reference evidence="1 2" key="1">
    <citation type="submission" date="2014-07" db="EMBL/GenBank/DDBJ databases">
        <authorList>
            <person name="McCorrison J."/>
            <person name="Sanka R."/>
            <person name="Torralba M."/>
            <person name="Gillis M."/>
            <person name="Haft D.H."/>
            <person name="Methe B."/>
            <person name="Sutton G."/>
            <person name="Nelson K.E."/>
        </authorList>
    </citation>
    <scope>NUCLEOTIDE SEQUENCE [LARGE SCALE GENOMIC DNA]</scope>
    <source>
        <strain evidence="1 2">DNF00424</strain>
    </source>
</reference>
<evidence type="ECO:0000313" key="1">
    <source>
        <dbReference type="EMBL" id="KGF24817.1"/>
    </source>
</evidence>
<evidence type="ECO:0000313" key="2">
    <source>
        <dbReference type="Proteomes" id="UP000029533"/>
    </source>
</evidence>
<accession>A0AAW3FDJ2</accession>
<gene>
    <name evidence="1" type="ORF">HMPREF2132_10990</name>
</gene>
<dbReference type="Proteomes" id="UP000029533">
    <property type="component" value="Unassembled WGS sequence"/>
</dbReference>